<dbReference type="Proteomes" id="UP000287651">
    <property type="component" value="Unassembled WGS sequence"/>
</dbReference>
<organism evidence="1 2">
    <name type="scientific">Ensete ventricosum</name>
    <name type="common">Abyssinian banana</name>
    <name type="synonym">Musa ensete</name>
    <dbReference type="NCBI Taxonomy" id="4639"/>
    <lineage>
        <taxon>Eukaryota</taxon>
        <taxon>Viridiplantae</taxon>
        <taxon>Streptophyta</taxon>
        <taxon>Embryophyta</taxon>
        <taxon>Tracheophyta</taxon>
        <taxon>Spermatophyta</taxon>
        <taxon>Magnoliopsida</taxon>
        <taxon>Liliopsida</taxon>
        <taxon>Zingiberales</taxon>
        <taxon>Musaceae</taxon>
        <taxon>Ensete</taxon>
    </lineage>
</organism>
<dbReference type="EMBL" id="AMZH03021002">
    <property type="protein sequence ID" value="RRT38641.1"/>
    <property type="molecule type" value="Genomic_DNA"/>
</dbReference>
<accession>A0A426XGM3</accession>
<dbReference type="AlphaFoldDB" id="A0A426XGM3"/>
<proteinExistence type="predicted"/>
<comment type="caution">
    <text evidence="1">The sequence shown here is derived from an EMBL/GenBank/DDBJ whole genome shotgun (WGS) entry which is preliminary data.</text>
</comment>
<name>A0A426XGM3_ENSVE</name>
<protein>
    <submittedName>
        <fullName evidence="1">Uncharacterized protein</fullName>
    </submittedName>
</protein>
<gene>
    <name evidence="1" type="ORF">B296_00029795</name>
</gene>
<evidence type="ECO:0000313" key="2">
    <source>
        <dbReference type="Proteomes" id="UP000287651"/>
    </source>
</evidence>
<evidence type="ECO:0000313" key="1">
    <source>
        <dbReference type="EMBL" id="RRT38641.1"/>
    </source>
</evidence>
<sequence>MFANLSFGFLFPSLWEIVVTVSAALFIIALYSLLGSFPSGGNGGEDEMPHGGDEPPLAARELLLRQSDVKEKVSRIKPVSFCASF</sequence>
<reference evidence="1 2" key="1">
    <citation type="journal article" date="2014" name="Agronomy (Basel)">
        <title>A Draft Genome Sequence for Ensete ventricosum, the Drought-Tolerant Tree Against Hunger.</title>
        <authorList>
            <person name="Harrison J."/>
            <person name="Moore K.A."/>
            <person name="Paszkiewicz K."/>
            <person name="Jones T."/>
            <person name="Grant M."/>
            <person name="Ambacheew D."/>
            <person name="Muzemil S."/>
            <person name="Studholme D.J."/>
        </authorList>
    </citation>
    <scope>NUCLEOTIDE SEQUENCE [LARGE SCALE GENOMIC DNA]</scope>
</reference>